<dbReference type="OrthoDB" id="6713581at2"/>
<keyword evidence="3" id="KW-1185">Reference proteome</keyword>
<organism evidence="2 3">
    <name type="scientific">Rarobacter faecitabidus</name>
    <dbReference type="NCBI Taxonomy" id="13243"/>
    <lineage>
        <taxon>Bacteria</taxon>
        <taxon>Bacillati</taxon>
        <taxon>Actinomycetota</taxon>
        <taxon>Actinomycetes</taxon>
        <taxon>Micrococcales</taxon>
        <taxon>Rarobacteraceae</taxon>
        <taxon>Rarobacter</taxon>
    </lineage>
</organism>
<dbReference type="InterPro" id="IPR029044">
    <property type="entry name" value="Nucleotide-diphossugar_trans"/>
</dbReference>
<dbReference type="RefSeq" id="WP_142118417.1">
    <property type="nucleotide sequence ID" value="NZ_BAAASV010000002.1"/>
</dbReference>
<evidence type="ECO:0000256" key="1">
    <source>
        <dbReference type="SAM" id="MobiDB-lite"/>
    </source>
</evidence>
<name>A0A542ZU60_RARFA</name>
<dbReference type="SUPFAM" id="SSF53448">
    <property type="entry name" value="Nucleotide-diphospho-sugar transferases"/>
    <property type="match status" value="1"/>
</dbReference>
<dbReference type="Proteomes" id="UP000315389">
    <property type="component" value="Unassembled WGS sequence"/>
</dbReference>
<dbReference type="AlphaFoldDB" id="A0A542ZU60"/>
<proteinExistence type="predicted"/>
<dbReference type="Gene3D" id="3.90.550.10">
    <property type="entry name" value="Spore Coat Polysaccharide Biosynthesis Protein SpsA, Chain A"/>
    <property type="match status" value="1"/>
</dbReference>
<evidence type="ECO:0000313" key="3">
    <source>
        <dbReference type="Proteomes" id="UP000315389"/>
    </source>
</evidence>
<dbReference type="EMBL" id="VFOS01000001">
    <property type="protein sequence ID" value="TQL63895.1"/>
    <property type="molecule type" value="Genomic_DNA"/>
</dbReference>
<evidence type="ECO:0000313" key="2">
    <source>
        <dbReference type="EMBL" id="TQL63895.1"/>
    </source>
</evidence>
<gene>
    <name evidence="2" type="ORF">FB461_0374</name>
</gene>
<evidence type="ECO:0008006" key="4">
    <source>
        <dbReference type="Google" id="ProtNLM"/>
    </source>
</evidence>
<accession>A0A542ZU60</accession>
<reference evidence="2 3" key="1">
    <citation type="submission" date="2019-06" db="EMBL/GenBank/DDBJ databases">
        <title>Sequencing the genomes of 1000 actinobacteria strains.</title>
        <authorList>
            <person name="Klenk H.-P."/>
        </authorList>
    </citation>
    <scope>NUCLEOTIDE SEQUENCE [LARGE SCALE GENOMIC DNA]</scope>
    <source>
        <strain evidence="2 3">DSM 4813</strain>
    </source>
</reference>
<protein>
    <recommendedName>
        <fullName evidence="4">Glycosyl transferase family 2</fullName>
    </recommendedName>
</protein>
<feature type="region of interest" description="Disordered" evidence="1">
    <location>
        <begin position="1"/>
        <end position="46"/>
    </location>
</feature>
<sequence>MRLFSRGRPTSSEIGAAENSGAEIGGGASDGARPTQAPAAAPGHVPGEDAAARPLRIVAADVAELRQLVLRHQGERIRSLIIEVSRWNAPFEDWRGQPRALPGLLRQVIEFGDEPAVRIELTYAEPTAASSAISAMIPLLVPAAGLSAWASCLIAIDGDTPESGLASLPLDARPFEPEPDPLLLRGADLLVTGPGSEPDERANSFGVVTSGGALIAAGSVQVGDPHLPVIDPRVHRPIGRLRAQAKGIQAALAREDGGWQIRHRSGETLARLGSAPLTPGEVARLARVTRLNLATLEMPGEGDPLTPAETSSLASRLAEVAAVGVELHSAPPHARVFQGWPRELAGLVTASPSTTTGIERTARSLRQRRLALQRFAGPLRLASAGRADQIWPELPAVTALLVSRRPGELTRVLAQLAAQTYPHLEIVIGLHGVAISERRRAELLSSPGVSAVYEAPADEVFGHVLGRVSAMAQGDLLTKVDDDDIYGPDHVWDLVLARLYSGAHIVGKRAQYAYLAERDVTVHRKTPAERYTRVVAGGTILIGAADLTAVGGWRPVPRSVDRGLIERVRGEGGIVYATEGIGYVYVRHSQGHTWQVELDQLAANALETWQGVPAEVAGTRTPSDSVEHD</sequence>
<comment type="caution">
    <text evidence="2">The sequence shown here is derived from an EMBL/GenBank/DDBJ whole genome shotgun (WGS) entry which is preliminary data.</text>
</comment>